<dbReference type="RefSeq" id="WP_104007970.1">
    <property type="nucleotide sequence ID" value="NZ_FNVD01000007.1"/>
</dbReference>
<accession>A0A1H5W3B0</accession>
<protein>
    <submittedName>
        <fullName evidence="1">Uncharacterized protein</fullName>
    </submittedName>
</protein>
<name>A0A1H5W3B0_9RHOB</name>
<dbReference type="OrthoDB" id="7859692at2"/>
<dbReference type="Proteomes" id="UP000236742">
    <property type="component" value="Unassembled WGS sequence"/>
</dbReference>
<sequence>MPLTVLLALVVGGISGIALLLHLTGRSRLAVLDPETAAAAWTRENPGDEVVEATVSADGHAALILTPQGKGLVWAVGADTTARPLRDFDLMETPQGLTVLFHDFTAPRAKIRLADVERRHWLNLMDPT</sequence>
<proteinExistence type="predicted"/>
<dbReference type="EMBL" id="FNVD01000007">
    <property type="protein sequence ID" value="SEF93808.1"/>
    <property type="molecule type" value="Genomic_DNA"/>
</dbReference>
<reference evidence="1 2" key="1">
    <citation type="submission" date="2016-10" db="EMBL/GenBank/DDBJ databases">
        <authorList>
            <person name="de Groot N.N."/>
        </authorList>
    </citation>
    <scope>NUCLEOTIDE SEQUENCE [LARGE SCALE GENOMIC DNA]</scope>
    <source>
        <strain evidence="1 2">DSM 23413</strain>
    </source>
</reference>
<keyword evidence="2" id="KW-1185">Reference proteome</keyword>
<gene>
    <name evidence="1" type="ORF">SAMN05421751_10783</name>
</gene>
<evidence type="ECO:0000313" key="2">
    <source>
        <dbReference type="Proteomes" id="UP000236742"/>
    </source>
</evidence>
<evidence type="ECO:0000313" key="1">
    <source>
        <dbReference type="EMBL" id="SEF93808.1"/>
    </source>
</evidence>
<organism evidence="1 2">
    <name type="scientific">Jhaorihella thermophila</name>
    <dbReference type="NCBI Taxonomy" id="488547"/>
    <lineage>
        <taxon>Bacteria</taxon>
        <taxon>Pseudomonadati</taxon>
        <taxon>Pseudomonadota</taxon>
        <taxon>Alphaproteobacteria</taxon>
        <taxon>Rhodobacterales</taxon>
        <taxon>Paracoccaceae</taxon>
        <taxon>Jhaorihella</taxon>
    </lineage>
</organism>
<dbReference type="AlphaFoldDB" id="A0A1H5W3B0"/>